<dbReference type="GO" id="GO:0033260">
    <property type="term" value="P:nuclear DNA replication"/>
    <property type="evidence" value="ECO:0007669"/>
    <property type="project" value="TreeGrafter"/>
</dbReference>
<feature type="region of interest" description="Disordered" evidence="16">
    <location>
        <begin position="73"/>
        <end position="215"/>
    </location>
</feature>
<keyword evidence="5" id="KW-0217">Developmental protein</keyword>
<dbReference type="InterPro" id="IPR040050">
    <property type="entry name" value="ZNF830-like"/>
</dbReference>
<evidence type="ECO:0000256" key="8">
    <source>
        <dbReference type="ARBA" id="ARBA00022771"/>
    </source>
</evidence>
<dbReference type="PANTHER" id="PTHR13278">
    <property type="entry name" value="ZINC FINGER PROTEIN 830"/>
    <property type="match status" value="1"/>
</dbReference>
<keyword evidence="4" id="KW-0158">Chromosome</keyword>
<dbReference type="Proteomes" id="UP001497623">
    <property type="component" value="Unassembled WGS sequence"/>
</dbReference>
<evidence type="ECO:0000256" key="10">
    <source>
        <dbReference type="ARBA" id="ARBA00022833"/>
    </source>
</evidence>
<evidence type="ECO:0000256" key="16">
    <source>
        <dbReference type="SAM" id="MobiDB-lite"/>
    </source>
</evidence>
<keyword evidence="12" id="KW-0539">Nucleus</keyword>
<evidence type="ECO:0000313" key="19">
    <source>
        <dbReference type="Proteomes" id="UP001497623"/>
    </source>
</evidence>
<dbReference type="GO" id="GO:0003676">
    <property type="term" value="F:nucleic acid binding"/>
    <property type="evidence" value="ECO:0007669"/>
    <property type="project" value="InterPro"/>
</dbReference>
<dbReference type="Pfam" id="PF23406">
    <property type="entry name" value="ZNF380_CC"/>
    <property type="match status" value="1"/>
</dbReference>
<keyword evidence="13" id="KW-0131">Cell cycle</keyword>
<feature type="coiled-coil region" evidence="15">
    <location>
        <begin position="253"/>
        <end position="287"/>
    </location>
</feature>
<sequence length="323" mass="36629">MTGSNIPQEQAHLFQEHIVKGTQKKCFLNKYIRYNSRGQLMCIVCGVPVKSAIIWQAHVNKRSHLESLVKLKQKQKQVNSNVGTKSASSSSPFKRPASPPPLQQQKKKATDSKIKPKGILKKISTYSDSDSGSEDENEDKKPKIEPPVVTEGPHPEDQKPDINQLRAANNGLPEDFFDNEGQKEEKENLYNEKEEKPKAAPKPNTSEVLPEGFFDDPVADAKARKVEYKDKDAEEWTAFLREVSQAEVESRLIIEEDKEEAALETQIEQANEQIACLERVVELDKTKKNKFQERTTIKKEIDDDASSDEDFAPVIWRTKNSLI</sequence>
<evidence type="ECO:0000256" key="1">
    <source>
        <dbReference type="ARBA" id="ARBA00004286"/>
    </source>
</evidence>
<dbReference type="GO" id="GO:0033314">
    <property type="term" value="P:mitotic DNA replication checkpoint signaling"/>
    <property type="evidence" value="ECO:0007669"/>
    <property type="project" value="TreeGrafter"/>
</dbReference>
<dbReference type="GO" id="GO:0044773">
    <property type="term" value="P:mitotic DNA damage checkpoint signaling"/>
    <property type="evidence" value="ECO:0007669"/>
    <property type="project" value="TreeGrafter"/>
</dbReference>
<evidence type="ECO:0000256" key="3">
    <source>
        <dbReference type="ARBA" id="ARBA00017358"/>
    </source>
</evidence>
<dbReference type="InterPro" id="IPR059039">
    <property type="entry name" value="ZNF380_CC"/>
</dbReference>
<keyword evidence="10" id="KW-0862">Zinc</keyword>
<keyword evidence="6" id="KW-0132">Cell division</keyword>
<evidence type="ECO:0000256" key="7">
    <source>
        <dbReference type="ARBA" id="ARBA00022723"/>
    </source>
</evidence>
<dbReference type="InterPro" id="IPR036236">
    <property type="entry name" value="Znf_C2H2_sf"/>
</dbReference>
<comment type="subcellular location">
    <subcellularLocation>
        <location evidence="1">Chromosome</location>
    </subcellularLocation>
    <subcellularLocation>
        <location evidence="2">Nucleus speckle</location>
    </subcellularLocation>
</comment>
<evidence type="ECO:0000256" key="13">
    <source>
        <dbReference type="ARBA" id="ARBA00023306"/>
    </source>
</evidence>
<feature type="non-terminal residue" evidence="18">
    <location>
        <position position="323"/>
    </location>
</feature>
<evidence type="ECO:0000256" key="15">
    <source>
        <dbReference type="SAM" id="Coils"/>
    </source>
</evidence>
<evidence type="ECO:0000259" key="17">
    <source>
        <dbReference type="Pfam" id="PF23406"/>
    </source>
</evidence>
<dbReference type="GO" id="GO:0005681">
    <property type="term" value="C:spliceosomal complex"/>
    <property type="evidence" value="ECO:0007669"/>
    <property type="project" value="InterPro"/>
</dbReference>
<organism evidence="18 19">
    <name type="scientific">Meganyctiphanes norvegica</name>
    <name type="common">Northern krill</name>
    <name type="synonym">Thysanopoda norvegica</name>
    <dbReference type="NCBI Taxonomy" id="48144"/>
    <lineage>
        <taxon>Eukaryota</taxon>
        <taxon>Metazoa</taxon>
        <taxon>Ecdysozoa</taxon>
        <taxon>Arthropoda</taxon>
        <taxon>Crustacea</taxon>
        <taxon>Multicrustacea</taxon>
        <taxon>Malacostraca</taxon>
        <taxon>Eumalacostraca</taxon>
        <taxon>Eucarida</taxon>
        <taxon>Euphausiacea</taxon>
        <taxon>Euphausiidae</taxon>
        <taxon>Meganyctiphanes</taxon>
    </lineage>
</organism>
<comment type="caution">
    <text evidence="18">The sequence shown here is derived from an EMBL/GenBank/DDBJ whole genome shotgun (WGS) entry which is preliminary data.</text>
</comment>
<evidence type="ECO:0000256" key="12">
    <source>
        <dbReference type="ARBA" id="ARBA00023242"/>
    </source>
</evidence>
<dbReference type="PANTHER" id="PTHR13278:SF0">
    <property type="entry name" value="ZINC FINGER PROTEIN 830"/>
    <property type="match status" value="1"/>
</dbReference>
<evidence type="ECO:0000256" key="2">
    <source>
        <dbReference type="ARBA" id="ARBA00004324"/>
    </source>
</evidence>
<dbReference type="AlphaFoldDB" id="A0AAV2Q605"/>
<dbReference type="GO" id="GO:0008270">
    <property type="term" value="F:zinc ion binding"/>
    <property type="evidence" value="ECO:0007669"/>
    <property type="project" value="UniProtKB-KW"/>
</dbReference>
<name>A0AAV2Q605_MEGNR</name>
<dbReference type="EMBL" id="CAXKWB010003560">
    <property type="protein sequence ID" value="CAL4069497.1"/>
    <property type="molecule type" value="Genomic_DNA"/>
</dbReference>
<evidence type="ECO:0000256" key="14">
    <source>
        <dbReference type="ARBA" id="ARBA00030672"/>
    </source>
</evidence>
<dbReference type="SUPFAM" id="SSF57667">
    <property type="entry name" value="beta-beta-alpha zinc fingers"/>
    <property type="match status" value="1"/>
</dbReference>
<feature type="domain" description="ZNF380 coiled-coil" evidence="17">
    <location>
        <begin position="209"/>
        <end position="288"/>
    </location>
</feature>
<evidence type="ECO:0000256" key="6">
    <source>
        <dbReference type="ARBA" id="ARBA00022618"/>
    </source>
</evidence>
<keyword evidence="9" id="KW-0498">Mitosis</keyword>
<proteinExistence type="predicted"/>
<feature type="compositionally biased region" description="Basic and acidic residues" evidence="16">
    <location>
        <begin position="180"/>
        <end position="198"/>
    </location>
</feature>
<evidence type="ECO:0000256" key="11">
    <source>
        <dbReference type="ARBA" id="ARBA00023054"/>
    </source>
</evidence>
<keyword evidence="7" id="KW-0479">Metal-binding</keyword>
<gene>
    <name evidence="18" type="ORF">MNOR_LOCUS7893</name>
</gene>
<feature type="compositionally biased region" description="Polar residues" evidence="16">
    <location>
        <begin position="83"/>
        <end position="92"/>
    </location>
</feature>
<accession>A0AAV2Q605</accession>
<evidence type="ECO:0000313" key="18">
    <source>
        <dbReference type="EMBL" id="CAL4069497.1"/>
    </source>
</evidence>
<evidence type="ECO:0000256" key="9">
    <source>
        <dbReference type="ARBA" id="ARBA00022776"/>
    </source>
</evidence>
<keyword evidence="19" id="KW-1185">Reference proteome</keyword>
<evidence type="ECO:0000256" key="4">
    <source>
        <dbReference type="ARBA" id="ARBA00022454"/>
    </source>
</evidence>
<evidence type="ECO:0000256" key="5">
    <source>
        <dbReference type="ARBA" id="ARBA00022473"/>
    </source>
</evidence>
<keyword evidence="8" id="KW-0863">Zinc-finger</keyword>
<keyword evidence="11 15" id="KW-0175">Coiled coil</keyword>
<reference evidence="18 19" key="1">
    <citation type="submission" date="2024-05" db="EMBL/GenBank/DDBJ databases">
        <authorList>
            <person name="Wallberg A."/>
        </authorList>
    </citation>
    <scope>NUCLEOTIDE SEQUENCE [LARGE SCALE GENOMIC DNA]</scope>
</reference>
<protein>
    <recommendedName>
        <fullName evidence="3">Zinc finger protein 830</fullName>
    </recommendedName>
    <alternativeName>
        <fullName evidence="14">Coiled-coil domain-containing protein 16</fullName>
    </alternativeName>
</protein>